<dbReference type="PANTHER" id="PTHR36435:SF1">
    <property type="entry name" value="CAAX AMINO TERMINAL PROTEASE FAMILY PROTEIN"/>
    <property type="match status" value="1"/>
</dbReference>
<sequence>MSDSSPTPPLVLPHSPVAAHGAGPTAAPAHEYQQRLAIERPAAWRGILALLLLLVTFGVQMAVFGSIGIGIDLLTGRYSPANGSPTMSPALLGSGVAGLATLIPISMGIQRLMFGVPARSLHSVFSRFRWRLLGRAALVVVPVWTVYMVAFSSLIPQPTKPMPMIDVIAYAAIGLLIIPFQAAGEEYAFRGLALRVAASWGGGPRAGLVLGVLVSSLLFMVAHASTDVWLNLYYFTFGACLALIAWRTGGLELPVLVHAVNNVLATLVGLILQSDLDKGFDRSAGAGSVHMMIPAAMLVVTAAVVWWRTGPCPVTGPAEPTR</sequence>
<dbReference type="EMBL" id="NMVQ01000046">
    <property type="protein sequence ID" value="OYO17285.1"/>
    <property type="molecule type" value="Genomic_DNA"/>
</dbReference>
<reference evidence="3 4" key="1">
    <citation type="submission" date="2017-07" db="EMBL/GenBank/DDBJ databases">
        <title>Draft whole genome sequences of clinical Proprionibacteriaceae strains.</title>
        <authorList>
            <person name="Bernier A.-M."/>
            <person name="Bernard K."/>
            <person name="Domingo M.-C."/>
        </authorList>
    </citation>
    <scope>NUCLEOTIDE SEQUENCE [LARGE SCALE GENOMIC DNA]</scope>
    <source>
        <strain evidence="3 4">NML 130396</strain>
    </source>
</reference>
<evidence type="ECO:0000313" key="4">
    <source>
        <dbReference type="Proteomes" id="UP000216311"/>
    </source>
</evidence>
<dbReference type="Pfam" id="PF02517">
    <property type="entry name" value="Rce1-like"/>
    <property type="match status" value="1"/>
</dbReference>
<dbReference type="AlphaFoldDB" id="A0A255GN94"/>
<feature type="domain" description="CAAX prenyl protease 2/Lysostaphin resistance protein A-like" evidence="2">
    <location>
        <begin position="171"/>
        <end position="264"/>
    </location>
</feature>
<name>A0A255GN94_9ACTN</name>
<keyword evidence="1" id="KW-0812">Transmembrane</keyword>
<feature type="transmembrane region" description="Helical" evidence="1">
    <location>
        <begin position="91"/>
        <end position="112"/>
    </location>
</feature>
<feature type="transmembrane region" description="Helical" evidence="1">
    <location>
        <begin position="167"/>
        <end position="184"/>
    </location>
</feature>
<evidence type="ECO:0000313" key="3">
    <source>
        <dbReference type="EMBL" id="OYO17285.1"/>
    </source>
</evidence>
<dbReference type="GO" id="GO:0006508">
    <property type="term" value="P:proteolysis"/>
    <property type="evidence" value="ECO:0007669"/>
    <property type="project" value="UniProtKB-KW"/>
</dbReference>
<dbReference type="InterPro" id="IPR003675">
    <property type="entry name" value="Rce1/LyrA-like_dom"/>
</dbReference>
<evidence type="ECO:0000256" key="1">
    <source>
        <dbReference type="SAM" id="Phobius"/>
    </source>
</evidence>
<dbReference type="GO" id="GO:0004175">
    <property type="term" value="F:endopeptidase activity"/>
    <property type="evidence" value="ECO:0007669"/>
    <property type="project" value="UniProtKB-ARBA"/>
</dbReference>
<dbReference type="PANTHER" id="PTHR36435">
    <property type="entry name" value="SLR1288 PROTEIN"/>
    <property type="match status" value="1"/>
</dbReference>
<protein>
    <submittedName>
        <fullName evidence="3">CPBP family intramembrane metalloprotease domain-containing protein</fullName>
    </submittedName>
</protein>
<dbReference type="GO" id="GO:0008237">
    <property type="term" value="F:metallopeptidase activity"/>
    <property type="evidence" value="ECO:0007669"/>
    <property type="project" value="UniProtKB-KW"/>
</dbReference>
<organism evidence="3 4">
    <name type="scientific">Enemella dayhoffiae</name>
    <dbReference type="NCBI Taxonomy" id="2016507"/>
    <lineage>
        <taxon>Bacteria</taxon>
        <taxon>Bacillati</taxon>
        <taxon>Actinomycetota</taxon>
        <taxon>Actinomycetes</taxon>
        <taxon>Propionibacteriales</taxon>
        <taxon>Propionibacteriaceae</taxon>
        <taxon>Enemella</taxon>
    </lineage>
</organism>
<feature type="transmembrane region" description="Helical" evidence="1">
    <location>
        <begin position="284"/>
        <end position="307"/>
    </location>
</feature>
<keyword evidence="3" id="KW-0378">Hydrolase</keyword>
<dbReference type="InterPro" id="IPR052710">
    <property type="entry name" value="CAAX_protease"/>
</dbReference>
<keyword evidence="3" id="KW-0482">Metalloprotease</keyword>
<dbReference type="RefSeq" id="WP_094365364.1">
    <property type="nucleotide sequence ID" value="NZ_NMVQ01000046.1"/>
</dbReference>
<feature type="transmembrane region" description="Helical" evidence="1">
    <location>
        <begin position="205"/>
        <end position="222"/>
    </location>
</feature>
<dbReference type="Proteomes" id="UP000216311">
    <property type="component" value="Unassembled WGS sequence"/>
</dbReference>
<evidence type="ECO:0000259" key="2">
    <source>
        <dbReference type="Pfam" id="PF02517"/>
    </source>
</evidence>
<keyword evidence="1" id="KW-1133">Transmembrane helix</keyword>
<dbReference type="GO" id="GO:0080120">
    <property type="term" value="P:CAAX-box protein maturation"/>
    <property type="evidence" value="ECO:0007669"/>
    <property type="project" value="UniProtKB-ARBA"/>
</dbReference>
<keyword evidence="1" id="KW-0472">Membrane</keyword>
<feature type="transmembrane region" description="Helical" evidence="1">
    <location>
        <begin position="132"/>
        <end position="155"/>
    </location>
</feature>
<dbReference type="OrthoDB" id="2680086at2"/>
<feature type="transmembrane region" description="Helical" evidence="1">
    <location>
        <begin position="253"/>
        <end position="272"/>
    </location>
</feature>
<feature type="transmembrane region" description="Helical" evidence="1">
    <location>
        <begin position="47"/>
        <end position="71"/>
    </location>
</feature>
<proteinExistence type="predicted"/>
<accession>A0A255GN94</accession>
<gene>
    <name evidence="3" type="ORF">CGZ93_17140</name>
</gene>
<keyword evidence="3" id="KW-0645">Protease</keyword>
<feature type="transmembrane region" description="Helical" evidence="1">
    <location>
        <begin position="228"/>
        <end position="246"/>
    </location>
</feature>
<comment type="caution">
    <text evidence="3">The sequence shown here is derived from an EMBL/GenBank/DDBJ whole genome shotgun (WGS) entry which is preliminary data.</text>
</comment>
<keyword evidence="4" id="KW-1185">Reference proteome</keyword>